<organism evidence="3 4">
    <name type="scientific">Vibrio albus</name>
    <dbReference type="NCBI Taxonomy" id="2200953"/>
    <lineage>
        <taxon>Bacteria</taxon>
        <taxon>Pseudomonadati</taxon>
        <taxon>Pseudomonadota</taxon>
        <taxon>Gammaproteobacteria</taxon>
        <taxon>Vibrionales</taxon>
        <taxon>Vibrionaceae</taxon>
        <taxon>Vibrio</taxon>
    </lineage>
</organism>
<comment type="caution">
    <text evidence="3">The sequence shown here is derived from an EMBL/GenBank/DDBJ whole genome shotgun (WGS) entry which is preliminary data.</text>
</comment>
<dbReference type="PANTHER" id="PTHR42983:SF1">
    <property type="entry name" value="IRON-MOLYBDENUM PROTEIN"/>
    <property type="match status" value="1"/>
</dbReference>
<dbReference type="InterPro" id="IPR033913">
    <property type="entry name" value="MTH1175_dom"/>
</dbReference>
<evidence type="ECO:0000313" key="4">
    <source>
        <dbReference type="Proteomes" id="UP000245362"/>
    </source>
</evidence>
<sequence length="112" mass="11790">MKIAIPVANGLLNLHFGHCKSFALLDVDLDNKQITARTDIDAPPHEPGLLPAWLGEKSVDLVITGGMGQKAKQLFEAQSIKVVVGAPSETPEALVQSYMGGTLVSGANACDH</sequence>
<dbReference type="InterPro" id="IPR003731">
    <property type="entry name" value="Di-Nase_FeMo-co_biosynth"/>
</dbReference>
<dbReference type="EMBL" id="QFWT01000009">
    <property type="protein sequence ID" value="PWI32419.1"/>
    <property type="molecule type" value="Genomic_DNA"/>
</dbReference>
<accession>A0A2U3B6J9</accession>
<dbReference type="Gene3D" id="3.30.420.130">
    <property type="entry name" value="Dinitrogenase iron-molybdenum cofactor biosynthesis domain"/>
    <property type="match status" value="1"/>
</dbReference>
<dbReference type="SUPFAM" id="SSF53146">
    <property type="entry name" value="Nitrogenase accessory factor-like"/>
    <property type="match status" value="1"/>
</dbReference>
<proteinExistence type="predicted"/>
<name>A0A2U3B6J9_9VIBR</name>
<gene>
    <name evidence="3" type="ORF">DI392_15280</name>
</gene>
<dbReference type="RefSeq" id="WP_109320559.1">
    <property type="nucleotide sequence ID" value="NZ_QFWT01000009.1"/>
</dbReference>
<dbReference type="OrthoDB" id="280278at2"/>
<dbReference type="AlphaFoldDB" id="A0A2U3B6J9"/>
<feature type="domain" description="Dinitrogenase iron-molybdenum cofactor biosynthesis" evidence="2">
    <location>
        <begin position="11"/>
        <end position="98"/>
    </location>
</feature>
<keyword evidence="4" id="KW-1185">Reference proteome</keyword>
<protein>
    <submittedName>
        <fullName evidence="3">ATPase</fullName>
    </submittedName>
</protein>
<dbReference type="InterPro" id="IPR036105">
    <property type="entry name" value="DiNase_FeMo-co_biosyn_sf"/>
</dbReference>
<keyword evidence="1" id="KW-0535">Nitrogen fixation</keyword>
<dbReference type="CDD" id="cd00851">
    <property type="entry name" value="MTH1175"/>
    <property type="match status" value="1"/>
</dbReference>
<evidence type="ECO:0000313" key="3">
    <source>
        <dbReference type="EMBL" id="PWI32419.1"/>
    </source>
</evidence>
<reference evidence="3 4" key="1">
    <citation type="submission" date="2018-05" db="EMBL/GenBank/DDBJ databases">
        <title>Vibrio limimaris sp. nov., isolated from marine sediment.</title>
        <authorList>
            <person name="Li C.-M."/>
        </authorList>
    </citation>
    <scope>NUCLEOTIDE SEQUENCE [LARGE SCALE GENOMIC DNA]</scope>
    <source>
        <strain evidence="3 4">E4404</strain>
    </source>
</reference>
<evidence type="ECO:0000256" key="1">
    <source>
        <dbReference type="ARBA" id="ARBA00023231"/>
    </source>
</evidence>
<dbReference type="PANTHER" id="PTHR42983">
    <property type="entry name" value="DINITROGENASE IRON-MOLYBDENUM COFACTOR PROTEIN-RELATED"/>
    <property type="match status" value="1"/>
</dbReference>
<dbReference type="Proteomes" id="UP000245362">
    <property type="component" value="Unassembled WGS sequence"/>
</dbReference>
<dbReference type="Pfam" id="PF02579">
    <property type="entry name" value="Nitro_FeMo-Co"/>
    <property type="match status" value="1"/>
</dbReference>
<evidence type="ECO:0000259" key="2">
    <source>
        <dbReference type="Pfam" id="PF02579"/>
    </source>
</evidence>